<evidence type="ECO:0000313" key="2">
    <source>
        <dbReference type="Proteomes" id="UP000800082"/>
    </source>
</evidence>
<dbReference type="RefSeq" id="XP_033446113.1">
    <property type="nucleotide sequence ID" value="XM_033597206.1"/>
</dbReference>
<proteinExistence type="predicted"/>
<dbReference type="Proteomes" id="UP000800082">
    <property type="component" value="Unassembled WGS sequence"/>
</dbReference>
<dbReference type="EMBL" id="ML978981">
    <property type="protein sequence ID" value="KAF1925861.1"/>
    <property type="molecule type" value="Genomic_DNA"/>
</dbReference>
<keyword evidence="2" id="KW-1185">Reference proteome</keyword>
<reference evidence="1" key="1">
    <citation type="journal article" date="2020" name="Stud. Mycol.">
        <title>101 Dothideomycetes genomes: a test case for predicting lifestyles and emergence of pathogens.</title>
        <authorList>
            <person name="Haridas S."/>
            <person name="Albert R."/>
            <person name="Binder M."/>
            <person name="Bloem J."/>
            <person name="Labutti K."/>
            <person name="Salamov A."/>
            <person name="Andreopoulos B."/>
            <person name="Baker S."/>
            <person name="Barry K."/>
            <person name="Bills G."/>
            <person name="Bluhm B."/>
            <person name="Cannon C."/>
            <person name="Castanera R."/>
            <person name="Culley D."/>
            <person name="Daum C."/>
            <person name="Ezra D."/>
            <person name="Gonzalez J."/>
            <person name="Henrissat B."/>
            <person name="Kuo A."/>
            <person name="Liang C."/>
            <person name="Lipzen A."/>
            <person name="Lutzoni F."/>
            <person name="Magnuson J."/>
            <person name="Mondo S."/>
            <person name="Nolan M."/>
            <person name="Ohm R."/>
            <person name="Pangilinan J."/>
            <person name="Park H.-J."/>
            <person name="Ramirez L."/>
            <person name="Alfaro M."/>
            <person name="Sun H."/>
            <person name="Tritt A."/>
            <person name="Yoshinaga Y."/>
            <person name="Zwiers L.-H."/>
            <person name="Turgeon B."/>
            <person name="Goodwin S."/>
            <person name="Spatafora J."/>
            <person name="Crous P."/>
            <person name="Grigoriev I."/>
        </authorList>
    </citation>
    <scope>NUCLEOTIDE SEQUENCE</scope>
    <source>
        <strain evidence="1">CBS 183.55</strain>
    </source>
</reference>
<organism evidence="1 2">
    <name type="scientific">Didymella exigua CBS 183.55</name>
    <dbReference type="NCBI Taxonomy" id="1150837"/>
    <lineage>
        <taxon>Eukaryota</taxon>
        <taxon>Fungi</taxon>
        <taxon>Dikarya</taxon>
        <taxon>Ascomycota</taxon>
        <taxon>Pezizomycotina</taxon>
        <taxon>Dothideomycetes</taxon>
        <taxon>Pleosporomycetidae</taxon>
        <taxon>Pleosporales</taxon>
        <taxon>Pleosporineae</taxon>
        <taxon>Didymellaceae</taxon>
        <taxon>Didymella</taxon>
    </lineage>
</organism>
<dbReference type="AlphaFoldDB" id="A0A6A5RC95"/>
<protein>
    <submittedName>
        <fullName evidence="1">Uncharacterized protein</fullName>
    </submittedName>
</protein>
<accession>A0A6A5RC95</accession>
<dbReference type="GeneID" id="54354873"/>
<name>A0A6A5RC95_9PLEO</name>
<sequence>MTIPLVVFFIATRASYDYLFPKIYEVPWERLSEEKERGFTNHHVPVSPKAS</sequence>
<evidence type="ECO:0000313" key="1">
    <source>
        <dbReference type="EMBL" id="KAF1925861.1"/>
    </source>
</evidence>
<gene>
    <name evidence="1" type="ORF">M421DRAFT_7624</name>
</gene>